<keyword evidence="11 13" id="KW-0472">Membrane</keyword>
<dbReference type="PIRSF" id="PIRSF000047">
    <property type="entry name" value="Cytochrome_CYPVIIA1"/>
    <property type="match status" value="1"/>
</dbReference>
<keyword evidence="16" id="KW-0732">Signal</keyword>
<dbReference type="GO" id="GO:0005506">
    <property type="term" value="F:iron ion binding"/>
    <property type="evidence" value="ECO:0007669"/>
    <property type="project" value="InterPro"/>
</dbReference>
<reference evidence="18" key="1">
    <citation type="submission" date="2025-08" db="UniProtKB">
        <authorList>
            <consortium name="RefSeq"/>
        </authorList>
    </citation>
    <scope>IDENTIFICATION</scope>
    <source>
        <tissue evidence="18">Sperm</tissue>
    </source>
</reference>
<dbReference type="AlphaFoldDB" id="A0AAJ7SZG3"/>
<comment type="subcellular location">
    <subcellularLocation>
        <location evidence="2 13">Endoplasmic reticulum membrane</location>
    </subcellularLocation>
</comment>
<feature type="chain" id="PRO_5042606151" evidence="16">
    <location>
        <begin position="20"/>
        <end position="512"/>
    </location>
</feature>
<evidence type="ECO:0000256" key="15">
    <source>
        <dbReference type="PIRSR" id="PIRSR000047-2"/>
    </source>
</evidence>
<evidence type="ECO:0000256" key="16">
    <source>
        <dbReference type="SAM" id="SignalP"/>
    </source>
</evidence>
<dbReference type="Pfam" id="PF00067">
    <property type="entry name" value="p450"/>
    <property type="match status" value="1"/>
</dbReference>
<evidence type="ECO:0000256" key="3">
    <source>
        <dbReference type="ARBA" id="ARBA00004860"/>
    </source>
</evidence>
<keyword evidence="8" id="KW-0560">Oxidoreductase</keyword>
<gene>
    <name evidence="18" type="primary">LOC116941481</name>
</gene>
<feature type="binding site" evidence="15">
    <location>
        <position position="294"/>
    </location>
    <ligand>
        <name>substrate</name>
    </ligand>
</feature>
<organism evidence="17 18">
    <name type="scientific">Petromyzon marinus</name>
    <name type="common">Sea lamprey</name>
    <dbReference type="NCBI Taxonomy" id="7757"/>
    <lineage>
        <taxon>Eukaryota</taxon>
        <taxon>Metazoa</taxon>
        <taxon>Chordata</taxon>
        <taxon>Craniata</taxon>
        <taxon>Vertebrata</taxon>
        <taxon>Cyclostomata</taxon>
        <taxon>Hyperoartia</taxon>
        <taxon>Petromyzontiformes</taxon>
        <taxon>Petromyzontidae</taxon>
        <taxon>Petromyzon</taxon>
    </lineage>
</organism>
<evidence type="ECO:0000313" key="18">
    <source>
        <dbReference type="RefSeq" id="XP_032808483.1"/>
    </source>
</evidence>
<evidence type="ECO:0000256" key="9">
    <source>
        <dbReference type="ARBA" id="ARBA00023004"/>
    </source>
</evidence>
<keyword evidence="7 13" id="KW-0256">Endoplasmic reticulum</keyword>
<keyword evidence="10" id="KW-0443">Lipid metabolism</keyword>
<dbReference type="PANTHER" id="PTHR24304">
    <property type="entry name" value="CYTOCHROME P450 FAMILY 7"/>
    <property type="match status" value="1"/>
</dbReference>
<dbReference type="GO" id="GO:0016705">
    <property type="term" value="F:oxidoreductase activity, acting on paired donors, with incorporation or reduction of molecular oxygen"/>
    <property type="evidence" value="ECO:0007669"/>
    <property type="project" value="InterPro"/>
</dbReference>
<dbReference type="InterPro" id="IPR024204">
    <property type="entry name" value="Cyt_P450_CYP7A1-type"/>
</dbReference>
<dbReference type="GO" id="GO:0042632">
    <property type="term" value="P:cholesterol homeostasis"/>
    <property type="evidence" value="ECO:0007669"/>
    <property type="project" value="TreeGrafter"/>
</dbReference>
<dbReference type="GO" id="GO:0006699">
    <property type="term" value="P:bile acid biosynthetic process"/>
    <property type="evidence" value="ECO:0007669"/>
    <property type="project" value="TreeGrafter"/>
</dbReference>
<feature type="binding site" description="axial binding residue" evidence="14">
    <location>
        <position position="447"/>
    </location>
    <ligand>
        <name>heme</name>
        <dbReference type="ChEBI" id="CHEBI:30413"/>
    </ligand>
    <ligandPart>
        <name>Fe</name>
        <dbReference type="ChEBI" id="CHEBI:18248"/>
    </ligandPart>
</feature>
<evidence type="ECO:0000256" key="10">
    <source>
        <dbReference type="ARBA" id="ARBA00023098"/>
    </source>
</evidence>
<dbReference type="GO" id="GO:0020037">
    <property type="term" value="F:heme binding"/>
    <property type="evidence" value="ECO:0007669"/>
    <property type="project" value="InterPro"/>
</dbReference>
<evidence type="ECO:0000256" key="14">
    <source>
        <dbReference type="PIRSR" id="PIRSR000047-1"/>
    </source>
</evidence>
<evidence type="ECO:0000256" key="12">
    <source>
        <dbReference type="ARBA" id="ARBA00023221"/>
    </source>
</evidence>
<dbReference type="InterPro" id="IPR002403">
    <property type="entry name" value="Cyt_P450_E_grp-IV"/>
</dbReference>
<evidence type="ECO:0000256" key="2">
    <source>
        <dbReference type="ARBA" id="ARBA00004586"/>
    </source>
</evidence>
<evidence type="ECO:0000256" key="11">
    <source>
        <dbReference type="ARBA" id="ARBA00023136"/>
    </source>
</evidence>
<dbReference type="SUPFAM" id="SSF48264">
    <property type="entry name" value="Cytochrome P450"/>
    <property type="match status" value="1"/>
</dbReference>
<dbReference type="InterPro" id="IPR050529">
    <property type="entry name" value="CYP450_sterol_14alpha_dmase"/>
</dbReference>
<evidence type="ECO:0000256" key="7">
    <source>
        <dbReference type="ARBA" id="ARBA00022824"/>
    </source>
</evidence>
<dbReference type="InterPro" id="IPR036396">
    <property type="entry name" value="Cyt_P450_sf"/>
</dbReference>
<comment type="pathway">
    <text evidence="3">Lipid metabolism; bile acid biosynthesis.</text>
</comment>
<keyword evidence="12" id="KW-0753">Steroid metabolism</keyword>
<dbReference type="RefSeq" id="XP_032808483.1">
    <property type="nucleotide sequence ID" value="XM_032952592.1"/>
</dbReference>
<keyword evidence="9 13" id="KW-0408">Iron</keyword>
<keyword evidence="5 13" id="KW-0349">Heme</keyword>
<dbReference type="GO" id="GO:0005789">
    <property type="term" value="C:endoplasmic reticulum membrane"/>
    <property type="evidence" value="ECO:0007669"/>
    <property type="project" value="UniProtKB-SubCell"/>
</dbReference>
<dbReference type="PANTHER" id="PTHR24304:SF4">
    <property type="entry name" value="CYTOCHROME P450"/>
    <property type="match status" value="1"/>
</dbReference>
<dbReference type="PRINTS" id="PR00465">
    <property type="entry name" value="EP450IV"/>
</dbReference>
<sequence length="512" mass="57280">MALLVAWSLFLTLLFTAWLFGGRRRRANEAPLVRSWVPYLGSALRYGAQPLAFLREQQARYGEVFTCLIAGSYTTFICDPFSYGALLRNDRALDFEKFGQKIARTVFGVVDFFDPRYNVTIEEIHDIFAKTLTGTELHSLTESMLGNLHGYLVEGRAARDAGAGCAGGAGGDGWQEEGLNEFCRRTMFRAGVATIFGQNMFDAESSLAEMLKSFDDFDRAFPLLVAGVPLWMMPAARRGREALETALGKVAPGTMVEPAALIMQRANLFEGSPLLGKLDKARTHSIMMWASQANSLPAIFWTLFYLLRSAPALKAVRAQLKELLGHEAREHGKAFVITREQLNKMTVLHSVVNEALRLSSASMIVRQAKEDVTLELDSGRSVLVRKGDMVALYPKMMHFDPSIYPDPMEFKFDRFLGENLKEKTTFTQNSRRLSLYLMPFGMGKSLCPGRFFAINEMKLVVTMLLWSYDLELLDPGAASPPLNNARAGLGILPPMHDVKFRYRFKGQVFPSL</sequence>
<evidence type="ECO:0000256" key="8">
    <source>
        <dbReference type="ARBA" id="ARBA00023002"/>
    </source>
</evidence>
<proteinExistence type="inferred from homology"/>
<comment type="cofactor">
    <cofactor evidence="1 13 14">
        <name>heme</name>
        <dbReference type="ChEBI" id="CHEBI:30413"/>
    </cofactor>
</comment>
<accession>A0AAJ7SZG3</accession>
<feature type="signal peptide" evidence="16">
    <location>
        <begin position="1"/>
        <end position="19"/>
    </location>
</feature>
<comment type="similarity">
    <text evidence="4 13">Belongs to the cytochrome P450 family.</text>
</comment>
<dbReference type="Gene3D" id="1.10.630.10">
    <property type="entry name" value="Cytochrome P450"/>
    <property type="match status" value="1"/>
</dbReference>
<dbReference type="InterPro" id="IPR001128">
    <property type="entry name" value="Cyt_P450"/>
</dbReference>
<protein>
    <submittedName>
        <fullName evidence="18">Cytochrome P450 7A1-like</fullName>
    </submittedName>
</protein>
<evidence type="ECO:0000256" key="4">
    <source>
        <dbReference type="ARBA" id="ARBA00010617"/>
    </source>
</evidence>
<evidence type="ECO:0000256" key="6">
    <source>
        <dbReference type="ARBA" id="ARBA00022723"/>
    </source>
</evidence>
<dbReference type="GO" id="GO:0008395">
    <property type="term" value="F:steroid hydroxylase activity"/>
    <property type="evidence" value="ECO:0007669"/>
    <property type="project" value="TreeGrafter"/>
</dbReference>
<evidence type="ECO:0000256" key="5">
    <source>
        <dbReference type="ARBA" id="ARBA00022617"/>
    </source>
</evidence>
<evidence type="ECO:0000313" key="17">
    <source>
        <dbReference type="Proteomes" id="UP001318040"/>
    </source>
</evidence>
<evidence type="ECO:0000256" key="1">
    <source>
        <dbReference type="ARBA" id="ARBA00001971"/>
    </source>
</evidence>
<dbReference type="Proteomes" id="UP001318040">
    <property type="component" value="Chromosome 12"/>
</dbReference>
<keyword evidence="6 13" id="KW-0479">Metal-binding</keyword>
<name>A0AAJ7SZG3_PETMA</name>
<dbReference type="KEGG" id="pmrn:116941481"/>
<keyword evidence="17" id="KW-1185">Reference proteome</keyword>
<dbReference type="PRINTS" id="PR00385">
    <property type="entry name" value="P450"/>
</dbReference>
<evidence type="ECO:0000256" key="13">
    <source>
        <dbReference type="PIRNR" id="PIRNR000047"/>
    </source>
</evidence>